<dbReference type="RefSeq" id="WP_183351681.1">
    <property type="nucleotide sequence ID" value="NZ_JACHEO010000016.1"/>
</dbReference>
<evidence type="ECO:0000256" key="2">
    <source>
        <dbReference type="ARBA" id="ARBA00023012"/>
    </source>
</evidence>
<keyword evidence="1 3" id="KW-0597">Phosphoprotein</keyword>
<name>A0A840V540_9BACT</name>
<evidence type="ECO:0000313" key="5">
    <source>
        <dbReference type="EMBL" id="MBB5348859.1"/>
    </source>
</evidence>
<proteinExistence type="predicted"/>
<comment type="caution">
    <text evidence="5">The sequence shown here is derived from an EMBL/GenBank/DDBJ whole genome shotgun (WGS) entry which is preliminary data.</text>
</comment>
<feature type="domain" description="Response regulatory" evidence="4">
    <location>
        <begin position="4"/>
        <end position="118"/>
    </location>
</feature>
<dbReference type="InterPro" id="IPR050595">
    <property type="entry name" value="Bact_response_regulator"/>
</dbReference>
<gene>
    <name evidence="5" type="ORF">HNQ81_002600</name>
</gene>
<accession>A0A840V540</accession>
<dbReference type="PROSITE" id="PS50110">
    <property type="entry name" value="RESPONSE_REGULATORY"/>
    <property type="match status" value="1"/>
</dbReference>
<dbReference type="EMBL" id="JACHEO010000016">
    <property type="protein sequence ID" value="MBB5348859.1"/>
    <property type="molecule type" value="Genomic_DNA"/>
</dbReference>
<evidence type="ECO:0000313" key="6">
    <source>
        <dbReference type="Proteomes" id="UP000539642"/>
    </source>
</evidence>
<keyword evidence="5" id="KW-0238">DNA-binding</keyword>
<dbReference type="PANTHER" id="PTHR44591:SF14">
    <property type="entry name" value="PROTEIN PILG"/>
    <property type="match status" value="1"/>
</dbReference>
<dbReference type="PANTHER" id="PTHR44591">
    <property type="entry name" value="STRESS RESPONSE REGULATOR PROTEIN 1"/>
    <property type="match status" value="1"/>
</dbReference>
<evidence type="ECO:0000256" key="3">
    <source>
        <dbReference type="PROSITE-ProRule" id="PRU00169"/>
    </source>
</evidence>
<keyword evidence="6" id="KW-1185">Reference proteome</keyword>
<dbReference type="InterPro" id="IPR011006">
    <property type="entry name" value="CheY-like_superfamily"/>
</dbReference>
<protein>
    <submittedName>
        <fullName evidence="5">DNA-binding NtrC family response regulator</fullName>
    </submittedName>
</protein>
<dbReference type="Gene3D" id="3.40.50.2300">
    <property type="match status" value="1"/>
</dbReference>
<dbReference type="GO" id="GO:0000160">
    <property type="term" value="P:phosphorelay signal transduction system"/>
    <property type="evidence" value="ECO:0007669"/>
    <property type="project" value="UniProtKB-KW"/>
</dbReference>
<dbReference type="Proteomes" id="UP000539642">
    <property type="component" value="Unassembled WGS sequence"/>
</dbReference>
<sequence>MSEKILLIDDEVDFLSAMSERMKARDMQVTTASSAKEGLEKVSAESFDAVILDLAMPEMDGIETLKILKEKNPDLQVILLTGHATIKQGIEAMKLGALDLLEKPADINALTAKIKTAQARKMLIVEKKNEETIRKIMATKGW</sequence>
<dbReference type="GO" id="GO:0003677">
    <property type="term" value="F:DNA binding"/>
    <property type="evidence" value="ECO:0007669"/>
    <property type="project" value="UniProtKB-KW"/>
</dbReference>
<evidence type="ECO:0000259" key="4">
    <source>
        <dbReference type="PROSITE" id="PS50110"/>
    </source>
</evidence>
<dbReference type="SUPFAM" id="SSF52172">
    <property type="entry name" value="CheY-like"/>
    <property type="match status" value="1"/>
</dbReference>
<feature type="modified residue" description="4-aspartylphosphate" evidence="3">
    <location>
        <position position="53"/>
    </location>
</feature>
<dbReference type="Pfam" id="PF00072">
    <property type="entry name" value="Response_reg"/>
    <property type="match status" value="1"/>
</dbReference>
<dbReference type="InterPro" id="IPR001789">
    <property type="entry name" value="Sig_transdc_resp-reg_receiver"/>
</dbReference>
<dbReference type="SMART" id="SM00448">
    <property type="entry name" value="REC"/>
    <property type="match status" value="1"/>
</dbReference>
<keyword evidence="2" id="KW-0902">Two-component regulatory system</keyword>
<organism evidence="5 6">
    <name type="scientific">Desulfoprunum benzoelyticum</name>
    <dbReference type="NCBI Taxonomy" id="1506996"/>
    <lineage>
        <taxon>Bacteria</taxon>
        <taxon>Pseudomonadati</taxon>
        <taxon>Thermodesulfobacteriota</taxon>
        <taxon>Desulfobulbia</taxon>
        <taxon>Desulfobulbales</taxon>
        <taxon>Desulfobulbaceae</taxon>
        <taxon>Desulfoprunum</taxon>
    </lineage>
</organism>
<evidence type="ECO:0000256" key="1">
    <source>
        <dbReference type="ARBA" id="ARBA00022553"/>
    </source>
</evidence>
<dbReference type="AlphaFoldDB" id="A0A840V540"/>
<reference evidence="5 6" key="1">
    <citation type="submission" date="2020-08" db="EMBL/GenBank/DDBJ databases">
        <title>Genomic Encyclopedia of Type Strains, Phase IV (KMG-IV): sequencing the most valuable type-strain genomes for metagenomic binning, comparative biology and taxonomic classification.</title>
        <authorList>
            <person name="Goeker M."/>
        </authorList>
    </citation>
    <scope>NUCLEOTIDE SEQUENCE [LARGE SCALE GENOMIC DNA]</scope>
    <source>
        <strain evidence="5 6">DSM 28570</strain>
    </source>
</reference>